<organism evidence="1 2">
    <name type="scientific">Vagococcus elongatus</name>
    <dbReference type="NCBI Taxonomy" id="180344"/>
    <lineage>
        <taxon>Bacteria</taxon>
        <taxon>Bacillati</taxon>
        <taxon>Bacillota</taxon>
        <taxon>Bacilli</taxon>
        <taxon>Lactobacillales</taxon>
        <taxon>Enterococcaceae</taxon>
        <taxon>Vagococcus</taxon>
    </lineage>
</organism>
<evidence type="ECO:0000313" key="1">
    <source>
        <dbReference type="EMBL" id="RSU11046.1"/>
    </source>
</evidence>
<dbReference type="EMBL" id="NGKA01000012">
    <property type="protein sequence ID" value="RSU11046.1"/>
    <property type="molecule type" value="Genomic_DNA"/>
</dbReference>
<accession>A0A430ASN1</accession>
<comment type="caution">
    <text evidence="1">The sequence shown here is derived from an EMBL/GenBank/DDBJ whole genome shotgun (WGS) entry which is preliminary data.</text>
</comment>
<protein>
    <submittedName>
        <fullName evidence="1">Uncharacterized protein</fullName>
    </submittedName>
</protein>
<dbReference type="Proteomes" id="UP000287605">
    <property type="component" value="Unassembled WGS sequence"/>
</dbReference>
<reference evidence="1 2" key="1">
    <citation type="submission" date="2017-05" db="EMBL/GenBank/DDBJ databases">
        <title>Vagococcus spp. assemblies.</title>
        <authorList>
            <person name="Gulvik C.A."/>
        </authorList>
    </citation>
    <scope>NUCLEOTIDE SEQUENCE [LARGE SCALE GENOMIC DNA]</scope>
    <source>
        <strain evidence="1 2">CCUG 51432</strain>
    </source>
</reference>
<dbReference type="AlphaFoldDB" id="A0A430ASN1"/>
<name>A0A430ASN1_9ENTE</name>
<evidence type="ECO:0000313" key="2">
    <source>
        <dbReference type="Proteomes" id="UP000287605"/>
    </source>
</evidence>
<keyword evidence="2" id="KW-1185">Reference proteome</keyword>
<gene>
    <name evidence="1" type="ORF">CBF29_08780</name>
</gene>
<proteinExistence type="predicted"/>
<sequence>MVTKKQNFIMKCLLISILAGMLLLHITPVLSLRTHLFFNGYFREAFVTKFKKIEKKKKEIINLPSII</sequence>